<dbReference type="PANTHER" id="PTHR11710:SF0">
    <property type="entry name" value="40S RIBOSOMAL PROTEIN S19"/>
    <property type="match status" value="1"/>
</dbReference>
<proteinExistence type="inferred from homology"/>
<evidence type="ECO:0000313" key="4">
    <source>
        <dbReference type="EMBL" id="GIQ80557.1"/>
    </source>
</evidence>
<dbReference type="AlphaFoldDB" id="A0A9K3CQI7"/>
<protein>
    <submittedName>
        <fullName evidence="4">Ribosomal protein S19e</fullName>
    </submittedName>
</protein>
<dbReference type="FunFam" id="1.10.10.10:FF:000118">
    <property type="entry name" value="40S ribosomal protein S19"/>
    <property type="match status" value="1"/>
</dbReference>
<dbReference type="Proteomes" id="UP000265618">
    <property type="component" value="Unassembled WGS sequence"/>
</dbReference>
<dbReference type="OrthoDB" id="428974at2759"/>
<accession>A0A9K3CQI7</accession>
<dbReference type="GO" id="GO:0006412">
    <property type="term" value="P:translation"/>
    <property type="evidence" value="ECO:0007669"/>
    <property type="project" value="InterPro"/>
</dbReference>
<reference evidence="4 5" key="1">
    <citation type="journal article" date="2018" name="PLoS ONE">
        <title>The draft genome of Kipferlia bialata reveals reductive genome evolution in fornicate parasites.</title>
        <authorList>
            <person name="Tanifuji G."/>
            <person name="Takabayashi S."/>
            <person name="Kume K."/>
            <person name="Takagi M."/>
            <person name="Nakayama T."/>
            <person name="Kamikawa R."/>
            <person name="Inagaki Y."/>
            <person name="Hashimoto T."/>
        </authorList>
    </citation>
    <scope>NUCLEOTIDE SEQUENCE [LARGE SCALE GENOMIC DNA]</scope>
    <source>
        <strain evidence="4">NY0173</strain>
    </source>
</reference>
<dbReference type="InterPro" id="IPR001266">
    <property type="entry name" value="Ribosomal_eS19"/>
</dbReference>
<dbReference type="SMART" id="SM01413">
    <property type="entry name" value="Ribosomal_S19e"/>
    <property type="match status" value="1"/>
</dbReference>
<dbReference type="GO" id="GO:0003735">
    <property type="term" value="F:structural constituent of ribosome"/>
    <property type="evidence" value="ECO:0007669"/>
    <property type="project" value="InterPro"/>
</dbReference>
<evidence type="ECO:0000256" key="1">
    <source>
        <dbReference type="ARBA" id="ARBA00010014"/>
    </source>
</evidence>
<evidence type="ECO:0000256" key="2">
    <source>
        <dbReference type="ARBA" id="ARBA00022980"/>
    </source>
</evidence>
<dbReference type="InterPro" id="IPR036390">
    <property type="entry name" value="WH_DNA-bd_sf"/>
</dbReference>
<dbReference type="Gene3D" id="1.10.10.10">
    <property type="entry name" value="Winged helix-like DNA-binding domain superfamily/Winged helix DNA-binding domain"/>
    <property type="match status" value="1"/>
</dbReference>
<evidence type="ECO:0000313" key="5">
    <source>
        <dbReference type="Proteomes" id="UP000265618"/>
    </source>
</evidence>
<dbReference type="PANTHER" id="PTHR11710">
    <property type="entry name" value="40S RIBOSOMAL PROTEIN S19"/>
    <property type="match status" value="1"/>
</dbReference>
<keyword evidence="2 4" id="KW-0689">Ribosomal protein</keyword>
<comment type="caution">
    <text evidence="4">The sequence shown here is derived from an EMBL/GenBank/DDBJ whole genome shotgun (WGS) entry which is preliminary data.</text>
</comment>
<dbReference type="GO" id="GO:0003723">
    <property type="term" value="F:RNA binding"/>
    <property type="evidence" value="ECO:0007669"/>
    <property type="project" value="TreeGrafter"/>
</dbReference>
<dbReference type="SUPFAM" id="SSF46785">
    <property type="entry name" value="Winged helix' DNA-binding domain"/>
    <property type="match status" value="1"/>
</dbReference>
<organism evidence="4 5">
    <name type="scientific">Kipferlia bialata</name>
    <dbReference type="NCBI Taxonomy" id="797122"/>
    <lineage>
        <taxon>Eukaryota</taxon>
        <taxon>Metamonada</taxon>
        <taxon>Carpediemonas-like organisms</taxon>
        <taxon>Kipferlia</taxon>
    </lineage>
</organism>
<gene>
    <name evidence="4" type="ORF">KIPB_001376</name>
</gene>
<keyword evidence="3" id="KW-0687">Ribonucleoprotein</keyword>
<dbReference type="GO" id="GO:0022627">
    <property type="term" value="C:cytosolic small ribosomal subunit"/>
    <property type="evidence" value="ECO:0007669"/>
    <property type="project" value="TreeGrafter"/>
</dbReference>
<name>A0A9K3CQI7_9EUKA</name>
<comment type="similarity">
    <text evidence="1">Belongs to the eukaryotic ribosomal protein eS19 family.</text>
</comment>
<sequence>MYIANRGDSSNVQVVTPSLRLKERVKAVFLVTSYTHHSYIHLGLSQTGTKVLRIEKKQESESADRKRAFSQCIFSEMSVTLKNVNQDHFVKMFAAYLKRQNELAIPDWVDAVKTSATKQLSPQNDDWYYIRAASVLRRLYVRGCVGIGGFRTVYGGCNNTSVAPRHFKRASGNNIRTILQSFEKMGMVKCSPKGRVLTPLGQKTVDRFCQQLQ</sequence>
<dbReference type="GO" id="GO:0000028">
    <property type="term" value="P:ribosomal small subunit assembly"/>
    <property type="evidence" value="ECO:0007669"/>
    <property type="project" value="TreeGrafter"/>
</dbReference>
<dbReference type="Pfam" id="PF01090">
    <property type="entry name" value="Ribosomal_S19e"/>
    <property type="match status" value="1"/>
</dbReference>
<keyword evidence="5" id="KW-1185">Reference proteome</keyword>
<evidence type="ECO:0000256" key="3">
    <source>
        <dbReference type="ARBA" id="ARBA00023274"/>
    </source>
</evidence>
<dbReference type="EMBL" id="BDIP01000193">
    <property type="protein sequence ID" value="GIQ80557.1"/>
    <property type="molecule type" value="Genomic_DNA"/>
</dbReference>
<dbReference type="InterPro" id="IPR036388">
    <property type="entry name" value="WH-like_DNA-bd_sf"/>
</dbReference>